<protein>
    <submittedName>
        <fullName evidence="3">AAA family ATPase</fullName>
    </submittedName>
</protein>
<gene>
    <name evidence="3" type="ORF">DZC30_07855</name>
</gene>
<dbReference type="GO" id="GO:0005524">
    <property type="term" value="F:ATP binding"/>
    <property type="evidence" value="ECO:0007669"/>
    <property type="project" value="InterPro"/>
</dbReference>
<sequence>MSFNWLVCLIWPMLATKKPGIQVAKKSIEKKLWNTLTLSSNGFKFLRAGIEMAQHNKGKKPSVAHNKDAAQSDFASKLQKAKATINSMPPLEQSDAATLTLPDLDKDQVTALDKAEPEKKIELEKLLVDISEVAKRVRDLHEDAQKRTEDLVRKEEAFSRRSDENKKRTEEINKLDEELKQRQVEIKKSESSLADKERELEKRELDARSGFAAQNVAALSDLKKEIVELESRKTEIQLGILQAEQKARDDESARASEVMEREAEIANKQRSLQQQQRQLDAEWKELERERVQIREDSLREASQEIARLTDARLRAEARLEKVYRDWTLTEQKLEQYREFSEALAGRSAREILDELAAQKRRVTQLENQIANSQDDQLQFENEALRKLRDEQKVQLDEVHIELADAKAQLHRLRLGVSDKENLEKEKRALEKNNQILSARLNDLGKTVDDLTQSQQSEKPFPQMAWMDSATNADWIKDRKAKELSLSAQDVPELKKFSVELQHRIAQAEDGATLHFSLEDIQLLIAGLAMSQLHIFQGISGTGKTSLAKAFAKAVGGHCTDIAVQAGWRDRDDLLGHYNAFEKRFYERDCLQGLYRAQTAAYKDRCNIILLDEMNLSRPEQYFAEFLSALEKNDPRDRLISLSESQLPNAPALLVEGRRIRVPHNVWFVGTANHDETTNEFADKTYDRAHVMTLPRHEAGFKVEPKPKASFSYGSLMERFDAAVTQNADEVSELLAELTTGPLTSILQDRFDLGWGNRLERQAMRFVPVYMAAGGRKEDALDHLLATRVFRRGKVTGRYDAKVDDLTAVEQALSTVWKGWKAEPRRSMALLAEDRRRKDRERGA</sequence>
<feature type="coiled-coil region" evidence="1">
    <location>
        <begin position="165"/>
        <end position="446"/>
    </location>
</feature>
<dbReference type="SUPFAM" id="SSF52540">
    <property type="entry name" value="P-loop containing nucleoside triphosphate hydrolases"/>
    <property type="match status" value="1"/>
</dbReference>
<accession>A0A373FMY0</accession>
<keyword evidence="4" id="KW-1185">Reference proteome</keyword>
<dbReference type="InterPro" id="IPR011704">
    <property type="entry name" value="ATPase_dyneun-rel_AAA"/>
</dbReference>
<evidence type="ECO:0000259" key="2">
    <source>
        <dbReference type="Pfam" id="PF07728"/>
    </source>
</evidence>
<comment type="caution">
    <text evidence="3">The sequence shown here is derived from an EMBL/GenBank/DDBJ whole genome shotgun (WGS) entry which is preliminary data.</text>
</comment>
<dbReference type="EMBL" id="QURR01000008">
    <property type="protein sequence ID" value="RGE45504.1"/>
    <property type="molecule type" value="Genomic_DNA"/>
</dbReference>
<dbReference type="Proteomes" id="UP000261948">
    <property type="component" value="Unassembled WGS sequence"/>
</dbReference>
<dbReference type="OrthoDB" id="9781481at2"/>
<dbReference type="AlphaFoldDB" id="A0A373FMY0"/>
<dbReference type="GO" id="GO:0016887">
    <property type="term" value="F:ATP hydrolysis activity"/>
    <property type="evidence" value="ECO:0007669"/>
    <property type="project" value="InterPro"/>
</dbReference>
<reference evidence="3 4" key="1">
    <citation type="submission" date="2018-08" db="EMBL/GenBank/DDBJ databases">
        <title>Comamonas testosteroni strain SWCO2.</title>
        <authorList>
            <person name="Jiang N."/>
            <person name="Zhang X.Z."/>
        </authorList>
    </citation>
    <scope>NUCLEOTIDE SEQUENCE [LARGE SCALE GENOMIC DNA]</scope>
    <source>
        <strain evidence="3 4">SWCO2</strain>
    </source>
</reference>
<dbReference type="Pfam" id="PF07728">
    <property type="entry name" value="AAA_5"/>
    <property type="match status" value="1"/>
</dbReference>
<proteinExistence type="predicted"/>
<dbReference type="Gene3D" id="3.40.50.300">
    <property type="entry name" value="P-loop containing nucleotide triphosphate hydrolases"/>
    <property type="match status" value="1"/>
</dbReference>
<evidence type="ECO:0000313" key="3">
    <source>
        <dbReference type="EMBL" id="RGE45504.1"/>
    </source>
</evidence>
<feature type="domain" description="ATPase dynein-related AAA" evidence="2">
    <location>
        <begin position="534"/>
        <end position="687"/>
    </location>
</feature>
<dbReference type="InterPro" id="IPR027417">
    <property type="entry name" value="P-loop_NTPase"/>
</dbReference>
<name>A0A373FMY0_COMTE</name>
<keyword evidence="1" id="KW-0175">Coiled coil</keyword>
<evidence type="ECO:0000313" key="4">
    <source>
        <dbReference type="Proteomes" id="UP000261948"/>
    </source>
</evidence>
<organism evidence="3 4">
    <name type="scientific">Comamonas testosteroni</name>
    <name type="common">Pseudomonas testosteroni</name>
    <dbReference type="NCBI Taxonomy" id="285"/>
    <lineage>
        <taxon>Bacteria</taxon>
        <taxon>Pseudomonadati</taxon>
        <taxon>Pseudomonadota</taxon>
        <taxon>Betaproteobacteria</taxon>
        <taxon>Burkholderiales</taxon>
        <taxon>Comamonadaceae</taxon>
        <taxon>Comamonas</taxon>
    </lineage>
</organism>
<evidence type="ECO:0000256" key="1">
    <source>
        <dbReference type="SAM" id="Coils"/>
    </source>
</evidence>